<dbReference type="InterPro" id="IPR054000">
    <property type="entry name" value="MLKL_N"/>
</dbReference>
<sequence length="350" mass="38273">MDNMDLYQSQVDLTLSLCSTICQMAANAKANKNNCQQVAQRVKVLEGLVHTAKQREHGVISPTVENALKEICSTLESAKTLMEKFSRNNSFLGLRNSGNHDDQFSNVDERLIDNFQVLSGALLNDQGKDLSSPTAPMSQPMNMAPMGYNPTAAMPQSSTMPLMTTYNPTASMPQPMNMAPMGYNPTASMPQPMNMAPMGYNPTAAMPQPMNMAPMGYNPTAAMPQPMNMAPMGYNPTAYMPQPRNMAPMGYNPTASMPQPRSMAPMGYNLIASMPQPRNMTFMTTYNPTASMPQSRNMTFMTTYNTPTPASVGWLIPSMATSNSMSSIPFSTPIVFSTQTTSVPNYCFSR</sequence>
<dbReference type="InterPro" id="IPR036537">
    <property type="entry name" value="Adaptor_Cbl_N_dom_sf"/>
</dbReference>
<reference evidence="2 3" key="1">
    <citation type="journal article" date="2024" name="Genome Biol. Evol.">
        <title>Chromosome-level genome assembly of the viviparous eelpout Zoarces viviparus.</title>
        <authorList>
            <person name="Fuhrmann N."/>
            <person name="Brasseur M.V."/>
            <person name="Bakowski C.E."/>
            <person name="Podsiadlowski L."/>
            <person name="Prost S."/>
            <person name="Krehenwinkel H."/>
            <person name="Mayer C."/>
        </authorList>
    </citation>
    <scope>NUCLEOTIDE SEQUENCE [LARGE SCALE GENOMIC DNA]</scope>
    <source>
        <strain evidence="2">NO-MEL_2022_Ind0_liver</strain>
    </source>
</reference>
<evidence type="ECO:0000259" key="1">
    <source>
        <dbReference type="Pfam" id="PF22215"/>
    </source>
</evidence>
<proteinExistence type="predicted"/>
<protein>
    <recommendedName>
        <fullName evidence="1">Mixed lineage kinase domain-containing protein</fullName>
    </recommendedName>
</protein>
<comment type="caution">
    <text evidence="2">The sequence shown here is derived from an EMBL/GenBank/DDBJ whole genome shotgun (WGS) entry which is preliminary data.</text>
</comment>
<dbReference type="EMBL" id="JBCEZU010000575">
    <property type="protein sequence ID" value="KAK9516154.1"/>
    <property type="molecule type" value="Genomic_DNA"/>
</dbReference>
<dbReference type="AlphaFoldDB" id="A0AAW1E0J9"/>
<dbReference type="Proteomes" id="UP001488805">
    <property type="component" value="Unassembled WGS sequence"/>
</dbReference>
<accession>A0AAW1E0J9</accession>
<dbReference type="Gene3D" id="1.20.930.20">
    <property type="entry name" value="Adaptor protein Cbl, N-terminal domain"/>
    <property type="match status" value="1"/>
</dbReference>
<evidence type="ECO:0000313" key="2">
    <source>
        <dbReference type="EMBL" id="KAK9516154.1"/>
    </source>
</evidence>
<gene>
    <name evidence="2" type="ORF">VZT92_024107</name>
</gene>
<keyword evidence="3" id="KW-1185">Reference proteome</keyword>
<dbReference type="InterPro" id="IPR059179">
    <property type="entry name" value="MLKL-like_MCAfunc"/>
</dbReference>
<evidence type="ECO:0000313" key="3">
    <source>
        <dbReference type="Proteomes" id="UP001488805"/>
    </source>
</evidence>
<dbReference type="Pfam" id="PF22215">
    <property type="entry name" value="MLKL_N"/>
    <property type="match status" value="1"/>
</dbReference>
<dbReference type="GO" id="GO:0007166">
    <property type="term" value="P:cell surface receptor signaling pathway"/>
    <property type="evidence" value="ECO:0007669"/>
    <property type="project" value="InterPro"/>
</dbReference>
<organism evidence="2 3">
    <name type="scientific">Zoarces viviparus</name>
    <name type="common">Viviparous eelpout</name>
    <name type="synonym">Blennius viviparus</name>
    <dbReference type="NCBI Taxonomy" id="48416"/>
    <lineage>
        <taxon>Eukaryota</taxon>
        <taxon>Metazoa</taxon>
        <taxon>Chordata</taxon>
        <taxon>Craniata</taxon>
        <taxon>Vertebrata</taxon>
        <taxon>Euteleostomi</taxon>
        <taxon>Actinopterygii</taxon>
        <taxon>Neopterygii</taxon>
        <taxon>Teleostei</taxon>
        <taxon>Neoteleostei</taxon>
        <taxon>Acanthomorphata</taxon>
        <taxon>Eupercaria</taxon>
        <taxon>Perciformes</taxon>
        <taxon>Cottioidei</taxon>
        <taxon>Zoarcales</taxon>
        <taxon>Zoarcidae</taxon>
        <taxon>Zoarcinae</taxon>
        <taxon>Zoarces</taxon>
    </lineage>
</organism>
<name>A0AAW1E0J9_ZOAVI</name>
<feature type="domain" description="Mixed lineage kinase" evidence="1">
    <location>
        <begin position="15"/>
        <end position="132"/>
    </location>
</feature>
<dbReference type="CDD" id="cd21037">
    <property type="entry name" value="MLKL_NTD"/>
    <property type="match status" value="1"/>
</dbReference>